<name>A0A8J4QJA3_9ROSI</name>
<proteinExistence type="predicted"/>
<dbReference type="Pfam" id="PF00646">
    <property type="entry name" value="F-box"/>
    <property type="match status" value="1"/>
</dbReference>
<dbReference type="CDD" id="cd22160">
    <property type="entry name" value="F-box_AtFBL13-like"/>
    <property type="match status" value="1"/>
</dbReference>
<dbReference type="PANTHER" id="PTHR32212:SF234">
    <property type="entry name" value="F-BOX_LRR-REPEAT PROTEIN 13-LIKE"/>
    <property type="match status" value="1"/>
</dbReference>
<organism evidence="2 3">
    <name type="scientific">Castanea mollissima</name>
    <name type="common">Chinese chestnut</name>
    <dbReference type="NCBI Taxonomy" id="60419"/>
    <lineage>
        <taxon>Eukaryota</taxon>
        <taxon>Viridiplantae</taxon>
        <taxon>Streptophyta</taxon>
        <taxon>Embryophyta</taxon>
        <taxon>Tracheophyta</taxon>
        <taxon>Spermatophyta</taxon>
        <taxon>Magnoliopsida</taxon>
        <taxon>eudicotyledons</taxon>
        <taxon>Gunneridae</taxon>
        <taxon>Pentapetalae</taxon>
        <taxon>rosids</taxon>
        <taxon>fabids</taxon>
        <taxon>Fagales</taxon>
        <taxon>Fagaceae</taxon>
        <taxon>Castanea</taxon>
    </lineage>
</organism>
<dbReference type="EMBL" id="JRKL02007034">
    <property type="protein sequence ID" value="KAF3948204.1"/>
    <property type="molecule type" value="Genomic_DNA"/>
</dbReference>
<protein>
    <recommendedName>
        <fullName evidence="1">F-box domain-containing protein</fullName>
    </recommendedName>
</protein>
<comment type="caution">
    <text evidence="2">The sequence shown here is derived from an EMBL/GenBank/DDBJ whole genome shotgun (WGS) entry which is preliminary data.</text>
</comment>
<evidence type="ECO:0000313" key="2">
    <source>
        <dbReference type="EMBL" id="KAF3948204.1"/>
    </source>
</evidence>
<evidence type="ECO:0000313" key="3">
    <source>
        <dbReference type="Proteomes" id="UP000737018"/>
    </source>
</evidence>
<accession>A0A8J4QJA3</accession>
<dbReference type="InterPro" id="IPR036047">
    <property type="entry name" value="F-box-like_dom_sf"/>
</dbReference>
<dbReference type="OrthoDB" id="1751320at2759"/>
<dbReference type="SUPFAM" id="SSF81383">
    <property type="entry name" value="F-box domain"/>
    <property type="match status" value="1"/>
</dbReference>
<dbReference type="InterPro" id="IPR001810">
    <property type="entry name" value="F-box_dom"/>
</dbReference>
<dbReference type="PANTHER" id="PTHR32212">
    <property type="entry name" value="CYCLIN-LIKE F-BOX"/>
    <property type="match status" value="1"/>
</dbReference>
<evidence type="ECO:0000259" key="1">
    <source>
        <dbReference type="PROSITE" id="PS50181"/>
    </source>
</evidence>
<dbReference type="PROSITE" id="PS50181">
    <property type="entry name" value="FBOX"/>
    <property type="match status" value="1"/>
</dbReference>
<reference evidence="2" key="1">
    <citation type="submission" date="2020-03" db="EMBL/GenBank/DDBJ databases">
        <title>Castanea mollissima Vanexum genome sequencing.</title>
        <authorList>
            <person name="Staton M."/>
        </authorList>
    </citation>
    <scope>NUCLEOTIDE SEQUENCE</scope>
    <source>
        <tissue evidence="2">Leaf</tissue>
    </source>
</reference>
<feature type="domain" description="F-box" evidence="1">
    <location>
        <begin position="12"/>
        <end position="60"/>
    </location>
</feature>
<sequence length="140" mass="16608">MELQRKQSKQEDEQMCDLPEPIIHKILFLLNTKDAARTSVLSKTWQRAWTSFPRISFEELDFKAGDIEQPNYYPKTNKAIKMKKESFMAHIDKNLQSFLAHNSNVGEFTLNLTYHDKEFVLPRVVKWLTFATERKVKMNR</sequence>
<gene>
    <name evidence="2" type="ORF">CMV_025770</name>
</gene>
<keyword evidence="3" id="KW-1185">Reference proteome</keyword>
<dbReference type="AlphaFoldDB" id="A0A8J4QJA3"/>
<dbReference type="Proteomes" id="UP000737018">
    <property type="component" value="Unassembled WGS sequence"/>
</dbReference>
<dbReference type="InterPro" id="IPR053781">
    <property type="entry name" value="F-box_AtFBL13-like"/>
</dbReference>